<comment type="caution">
    <text evidence="3">The sequence shown here is derived from an EMBL/GenBank/DDBJ whole genome shotgun (WGS) entry which is preliminary data.</text>
</comment>
<evidence type="ECO:0000313" key="4">
    <source>
        <dbReference type="Proteomes" id="UP000623687"/>
    </source>
</evidence>
<reference evidence="3" key="1">
    <citation type="submission" date="2019-07" db="EMBL/GenBank/DDBJ databases">
        <authorList>
            <person name="Palmer J.M."/>
        </authorList>
    </citation>
    <scope>NUCLEOTIDE SEQUENCE</scope>
    <source>
        <strain evidence="3">PC9</strain>
    </source>
</reference>
<feature type="signal peptide" evidence="2">
    <location>
        <begin position="1"/>
        <end position="24"/>
    </location>
</feature>
<dbReference type="AlphaFoldDB" id="A0A8H7A149"/>
<proteinExistence type="predicted"/>
<name>A0A8H7A149_PLEOS</name>
<accession>A0A8H7A149</accession>
<protein>
    <submittedName>
        <fullName evidence="3">Uncharacterized protein</fullName>
    </submittedName>
</protein>
<dbReference type="EMBL" id="JACETU010000003">
    <property type="protein sequence ID" value="KAF7433743.1"/>
    <property type="molecule type" value="Genomic_DNA"/>
</dbReference>
<keyword evidence="2" id="KW-0732">Signal</keyword>
<dbReference type="GeneID" id="59375526"/>
<sequence length="190" mass="21009">MTRIAFSVSSIFILFALVASTVLAYPVQFESHRHTHIGPTSDFDLVVEGVANAPPDYEYGLDKRGVYSVDVMEERDFDDLEERDWPVELDERGATPPPPSKPHTTPPVKPTPPATPTGFNPPDQPPRVPNVWTEQEFQKMKDSLKDVKSSVATARLSSAPAQLGQLIRANLPLAELKPWGTAGLRRLRLG</sequence>
<dbReference type="Proteomes" id="UP000623687">
    <property type="component" value="Unassembled WGS sequence"/>
</dbReference>
<dbReference type="RefSeq" id="XP_036633770.1">
    <property type="nucleotide sequence ID" value="XM_036775268.1"/>
</dbReference>
<feature type="region of interest" description="Disordered" evidence="1">
    <location>
        <begin position="89"/>
        <end position="129"/>
    </location>
</feature>
<gene>
    <name evidence="3" type="ORF">PC9H_005708</name>
</gene>
<evidence type="ECO:0000256" key="1">
    <source>
        <dbReference type="SAM" id="MobiDB-lite"/>
    </source>
</evidence>
<evidence type="ECO:0000256" key="2">
    <source>
        <dbReference type="SAM" id="SignalP"/>
    </source>
</evidence>
<keyword evidence="4" id="KW-1185">Reference proteome</keyword>
<feature type="chain" id="PRO_5034634916" evidence="2">
    <location>
        <begin position="25"/>
        <end position="190"/>
    </location>
</feature>
<dbReference type="VEuPathDB" id="FungiDB:PC9H_005708"/>
<organism evidence="3 4">
    <name type="scientific">Pleurotus ostreatus</name>
    <name type="common">Oyster mushroom</name>
    <name type="synonym">White-rot fungus</name>
    <dbReference type="NCBI Taxonomy" id="5322"/>
    <lineage>
        <taxon>Eukaryota</taxon>
        <taxon>Fungi</taxon>
        <taxon>Dikarya</taxon>
        <taxon>Basidiomycota</taxon>
        <taxon>Agaricomycotina</taxon>
        <taxon>Agaricomycetes</taxon>
        <taxon>Agaricomycetidae</taxon>
        <taxon>Agaricales</taxon>
        <taxon>Pleurotineae</taxon>
        <taxon>Pleurotaceae</taxon>
        <taxon>Pleurotus</taxon>
    </lineage>
</organism>
<evidence type="ECO:0000313" key="3">
    <source>
        <dbReference type="EMBL" id="KAF7433743.1"/>
    </source>
</evidence>
<dbReference type="OrthoDB" id="10500847at2759"/>
<feature type="compositionally biased region" description="Pro residues" evidence="1">
    <location>
        <begin position="95"/>
        <end position="115"/>
    </location>
</feature>